<keyword evidence="1" id="KW-0560">Oxidoreductase</keyword>
<sequence length="266" mass="30004">MAFQTLRKEAKEIYDQFYDILEKTDFSIPTFLAFGAALQLLSLAYLPRRLSASLPLLWLGYRLLRSIVGSRDVFRTSFTDIKLGKYTTNLPGPSDGVVVFVLGARLNQFVLSLVRNEDPFGKLSPGTTPLDVVFKDMWREAEKNRKAWGYIGRTATLADTSDSEGTTTVWISYWKNVKGLHDFAATAAHRLGQDRYTAGKYPYVGVMHELYHAPKGSYETIYGNFRPWGLGATKVIVGEEEGRLTFKDTLVPNQKGSNMYTRMGKE</sequence>
<name>A0A8T9B039_9HELO</name>
<organism evidence="1 2">
    <name type="scientific">Lachnellula arida</name>
    <dbReference type="NCBI Taxonomy" id="1316785"/>
    <lineage>
        <taxon>Eukaryota</taxon>
        <taxon>Fungi</taxon>
        <taxon>Dikarya</taxon>
        <taxon>Ascomycota</taxon>
        <taxon>Pezizomycotina</taxon>
        <taxon>Leotiomycetes</taxon>
        <taxon>Helotiales</taxon>
        <taxon>Lachnaceae</taxon>
        <taxon>Lachnellula</taxon>
    </lineage>
</organism>
<evidence type="ECO:0000313" key="2">
    <source>
        <dbReference type="Proteomes" id="UP000469559"/>
    </source>
</evidence>
<dbReference type="AlphaFoldDB" id="A0A8T9B039"/>
<dbReference type="InterPro" id="IPR025444">
    <property type="entry name" value="Monooxy_af470"/>
</dbReference>
<dbReference type="GO" id="GO:0004497">
    <property type="term" value="F:monooxygenase activity"/>
    <property type="evidence" value="ECO:0007669"/>
    <property type="project" value="UniProtKB-KW"/>
</dbReference>
<reference evidence="1 2" key="1">
    <citation type="submission" date="2018-05" db="EMBL/GenBank/DDBJ databases">
        <title>Whole genome sequencing for identification of molecular markers to develop diagnostic detection tools for the regulated plant pathogen Lachnellula willkommii.</title>
        <authorList>
            <person name="Giroux E."/>
            <person name="Bilodeau G."/>
        </authorList>
    </citation>
    <scope>NUCLEOTIDE SEQUENCE [LARGE SCALE GENOMIC DNA]</scope>
    <source>
        <strain evidence="1 2">CBS 203.66</strain>
    </source>
</reference>
<proteinExistence type="predicted"/>
<comment type="caution">
    <text evidence="1">The sequence shown here is derived from an EMBL/GenBank/DDBJ whole genome shotgun (WGS) entry which is preliminary data.</text>
</comment>
<gene>
    <name evidence="1" type="primary">af470</name>
    <name evidence="1" type="ORF">LARI1_G009429</name>
</gene>
<dbReference type="EMBL" id="QGMF01001421">
    <property type="protein sequence ID" value="TVY12661.1"/>
    <property type="molecule type" value="Genomic_DNA"/>
</dbReference>
<keyword evidence="1" id="KW-0503">Monooxygenase</keyword>
<keyword evidence="2" id="KW-1185">Reference proteome</keyword>
<protein>
    <submittedName>
        <fullName evidence="1">Monooxygenase</fullName>
    </submittedName>
</protein>
<accession>A0A8T9B039</accession>
<dbReference type="Pfam" id="PF13826">
    <property type="entry name" value="Monooxy_af470-like"/>
    <property type="match status" value="1"/>
</dbReference>
<dbReference type="Proteomes" id="UP000469559">
    <property type="component" value="Unassembled WGS sequence"/>
</dbReference>
<evidence type="ECO:0000313" key="1">
    <source>
        <dbReference type="EMBL" id="TVY12661.1"/>
    </source>
</evidence>
<dbReference type="OrthoDB" id="3202396at2759"/>